<evidence type="ECO:0000256" key="2">
    <source>
        <dbReference type="ARBA" id="ARBA00005992"/>
    </source>
</evidence>
<name>A0ABV8PDG1_9SPHI</name>
<keyword evidence="4" id="KW-0133">Cell shape</keyword>
<keyword evidence="3" id="KW-0808">Transferase</keyword>
<dbReference type="Proteomes" id="UP001595789">
    <property type="component" value="Unassembled WGS sequence"/>
</dbReference>
<dbReference type="Pfam" id="PF03734">
    <property type="entry name" value="YkuD"/>
    <property type="match status" value="1"/>
</dbReference>
<evidence type="ECO:0000259" key="8">
    <source>
        <dbReference type="Pfam" id="PF20142"/>
    </source>
</evidence>
<evidence type="ECO:0000256" key="6">
    <source>
        <dbReference type="ARBA" id="ARBA00023316"/>
    </source>
</evidence>
<dbReference type="InterPro" id="IPR052905">
    <property type="entry name" value="LD-transpeptidase_YkuD-like"/>
</dbReference>
<evidence type="ECO:0000256" key="3">
    <source>
        <dbReference type="ARBA" id="ARBA00022679"/>
    </source>
</evidence>
<protein>
    <submittedName>
        <fullName evidence="9">L,D-transpeptidase family protein</fullName>
    </submittedName>
</protein>
<keyword evidence="10" id="KW-1185">Reference proteome</keyword>
<feature type="domain" description="L,D-transpeptidase scaffold" evidence="8">
    <location>
        <begin position="73"/>
        <end position="217"/>
    </location>
</feature>
<dbReference type="EMBL" id="JBHSBW010000015">
    <property type="protein sequence ID" value="MFC4213048.1"/>
    <property type="molecule type" value="Genomic_DNA"/>
</dbReference>
<reference evidence="10" key="1">
    <citation type="journal article" date="2019" name="Int. J. Syst. Evol. Microbiol.">
        <title>The Global Catalogue of Microorganisms (GCM) 10K type strain sequencing project: providing services to taxonomists for standard genome sequencing and annotation.</title>
        <authorList>
            <consortium name="The Broad Institute Genomics Platform"/>
            <consortium name="The Broad Institute Genome Sequencing Center for Infectious Disease"/>
            <person name="Wu L."/>
            <person name="Ma J."/>
        </authorList>
    </citation>
    <scope>NUCLEOTIDE SEQUENCE [LARGE SCALE GENOMIC DNA]</scope>
    <source>
        <strain evidence="10">CCM 8691</strain>
    </source>
</reference>
<evidence type="ECO:0000256" key="1">
    <source>
        <dbReference type="ARBA" id="ARBA00004752"/>
    </source>
</evidence>
<proteinExistence type="inferred from homology"/>
<dbReference type="InterPro" id="IPR005490">
    <property type="entry name" value="LD_TPept_cat_dom"/>
</dbReference>
<accession>A0ABV8PDG1</accession>
<dbReference type="InterPro" id="IPR038063">
    <property type="entry name" value="Transpep_catalytic_dom"/>
</dbReference>
<keyword evidence="5" id="KW-0573">Peptidoglycan synthesis</keyword>
<sequence>MKNIFKTVNTPISHRTVFIIWMICLLAHVSFNVLAQNPAITFTKEGEKQNAFISEQTKTQLLACQGTLNYPKSVERFYKEKGYKLVWVEKQNHNRQLAPAMMILDCVSQFGLNRQDFHAAELVYQKVNILSKEPDILGGGQRAIFDVLMTDAMITFMNHLHYGKFNNVLTPSRIDDGGYGDFNAEARLLQLMESMDFYNEIAAVQPLSKEYDDLQKYMHLVRGQYLEDSYEFPEESVKKMTINMERLRWLSASQTPSLIINIPAFTAKMKLADAVYIFKIIVGKPSSPTSIFESKLAALTAVPDRSVTAKMFIGEVLPGAIKNPGYLDNNHYAIYDTKGRFVEITAKKLLEIKRLPKGFYARQSEACGNTMGKILFRLAEASDIYLHDMPLPKLARLPQRALSNGCIQIDQAEKLAGLLLIQDGSPKVRSLLHTAIASDKTTDFILNRSVPIKITYLTCEMIDSQLVIYKDIYNQDRALEMAMYGYERLLASDKKIKAISFKGIR</sequence>
<comment type="similarity">
    <text evidence="2">Belongs to the YkuD family.</text>
</comment>
<dbReference type="Pfam" id="PF20142">
    <property type="entry name" value="Scaffold"/>
    <property type="match status" value="1"/>
</dbReference>
<feature type="domain" description="L,D-TPase catalytic" evidence="7">
    <location>
        <begin position="258"/>
        <end position="420"/>
    </location>
</feature>
<dbReference type="PANTHER" id="PTHR41533">
    <property type="entry name" value="L,D-TRANSPEPTIDASE HI_1667-RELATED"/>
    <property type="match status" value="1"/>
</dbReference>
<evidence type="ECO:0000256" key="4">
    <source>
        <dbReference type="ARBA" id="ARBA00022960"/>
    </source>
</evidence>
<comment type="caution">
    <text evidence="9">The sequence shown here is derived from an EMBL/GenBank/DDBJ whole genome shotgun (WGS) entry which is preliminary data.</text>
</comment>
<organism evidence="9 10">
    <name type="scientific">Pedobacter lithocola</name>
    <dbReference type="NCBI Taxonomy" id="1908239"/>
    <lineage>
        <taxon>Bacteria</taxon>
        <taxon>Pseudomonadati</taxon>
        <taxon>Bacteroidota</taxon>
        <taxon>Sphingobacteriia</taxon>
        <taxon>Sphingobacteriales</taxon>
        <taxon>Sphingobacteriaceae</taxon>
        <taxon>Pedobacter</taxon>
    </lineage>
</organism>
<evidence type="ECO:0000313" key="9">
    <source>
        <dbReference type="EMBL" id="MFC4213048.1"/>
    </source>
</evidence>
<evidence type="ECO:0000256" key="5">
    <source>
        <dbReference type="ARBA" id="ARBA00022984"/>
    </source>
</evidence>
<evidence type="ECO:0000259" key="7">
    <source>
        <dbReference type="Pfam" id="PF03734"/>
    </source>
</evidence>
<comment type="pathway">
    <text evidence="1">Cell wall biogenesis; peptidoglycan biosynthesis.</text>
</comment>
<gene>
    <name evidence="9" type="ORF">ACFOWA_17770</name>
</gene>
<dbReference type="RefSeq" id="WP_378987768.1">
    <property type="nucleotide sequence ID" value="NZ_JBHSBW010000015.1"/>
</dbReference>
<dbReference type="SUPFAM" id="SSF141523">
    <property type="entry name" value="L,D-transpeptidase catalytic domain-like"/>
    <property type="match status" value="1"/>
</dbReference>
<dbReference type="InterPro" id="IPR045380">
    <property type="entry name" value="LD_TPept_scaffold_dom"/>
</dbReference>
<dbReference type="PANTHER" id="PTHR41533:SF2">
    <property type="entry name" value="BLR7131 PROTEIN"/>
    <property type="match status" value="1"/>
</dbReference>
<keyword evidence="6" id="KW-0961">Cell wall biogenesis/degradation</keyword>
<evidence type="ECO:0000313" key="10">
    <source>
        <dbReference type="Proteomes" id="UP001595789"/>
    </source>
</evidence>